<feature type="transmembrane region" description="Helical" evidence="5">
    <location>
        <begin position="27"/>
        <end position="45"/>
    </location>
</feature>
<feature type="transmembrane region" description="Helical" evidence="5">
    <location>
        <begin position="57"/>
        <end position="77"/>
    </location>
</feature>
<evidence type="ECO:0000256" key="2">
    <source>
        <dbReference type="ARBA" id="ARBA00022692"/>
    </source>
</evidence>
<protein>
    <submittedName>
        <fullName evidence="6">Purine permease-related protein/ Magnesium transporter NIPA</fullName>
    </submittedName>
</protein>
<dbReference type="EMBL" id="JXTI01000007">
    <property type="protein sequence ID" value="KWX15465.1"/>
    <property type="molecule type" value="Genomic_DNA"/>
</dbReference>
<accession>A0A132NZH4</accession>
<organism evidence="6 7">
    <name type="scientific">Giardia duodenalis assemblage B</name>
    <dbReference type="NCBI Taxonomy" id="1394984"/>
    <lineage>
        <taxon>Eukaryota</taxon>
        <taxon>Metamonada</taxon>
        <taxon>Diplomonadida</taxon>
        <taxon>Hexamitidae</taxon>
        <taxon>Giardiinae</taxon>
        <taxon>Giardia</taxon>
    </lineage>
</organism>
<keyword evidence="3 5" id="KW-1133">Transmembrane helix</keyword>
<comment type="subcellular location">
    <subcellularLocation>
        <location evidence="1">Membrane</location>
        <topology evidence="1">Multi-pass membrane protein</topology>
    </subcellularLocation>
</comment>
<reference evidence="6 7" key="1">
    <citation type="journal article" date="2015" name="Mol. Biochem. Parasitol.">
        <title>Identification of polymorphic genes for use in assemblage B genotyping assays through comparative genomics of multiple assemblage B Giardia duodenalis isolates.</title>
        <authorList>
            <person name="Wielinga C."/>
            <person name="Thompson R.C."/>
            <person name="Monis P."/>
            <person name="Ryan U."/>
        </authorList>
    </citation>
    <scope>NUCLEOTIDE SEQUENCE [LARGE SCALE GENOMIC DNA]</scope>
    <source>
        <strain evidence="6 7">BAH15c1</strain>
    </source>
</reference>
<evidence type="ECO:0000256" key="1">
    <source>
        <dbReference type="ARBA" id="ARBA00004141"/>
    </source>
</evidence>
<dbReference type="GO" id="GO:0015095">
    <property type="term" value="F:magnesium ion transmembrane transporter activity"/>
    <property type="evidence" value="ECO:0007669"/>
    <property type="project" value="InterPro"/>
</dbReference>
<dbReference type="InterPro" id="IPR008521">
    <property type="entry name" value="Mg_trans_NIPA"/>
</dbReference>
<gene>
    <name evidence="6" type="ORF">QR46_0449</name>
</gene>
<evidence type="ECO:0000313" key="7">
    <source>
        <dbReference type="Proteomes" id="UP000070089"/>
    </source>
</evidence>
<dbReference type="OrthoDB" id="165382at2759"/>
<keyword evidence="2 5" id="KW-0812">Transmembrane</keyword>
<dbReference type="Pfam" id="PF05653">
    <property type="entry name" value="Mg_trans_NIPA"/>
    <property type="match status" value="1"/>
</dbReference>
<evidence type="ECO:0000256" key="3">
    <source>
        <dbReference type="ARBA" id="ARBA00022989"/>
    </source>
</evidence>
<proteinExistence type="predicted"/>
<evidence type="ECO:0000256" key="5">
    <source>
        <dbReference type="SAM" id="Phobius"/>
    </source>
</evidence>
<sequence length="191" mass="21597">MICGKIIGELTLQTLFYGSNQMKYVEYYAFLFCIIPSVLCQNHTLQRALAHYDNMIIVPVYYVCLTILNCLTGLLFFKDFSNITIGSSLAFAAGILIVCIGCVFLSITHIRSPNRLESFRTKNTGNDGSVIHMHTTCLQTICPLEELDQIVDAPASKRWGCSLQKHQQPQLEQSQYKVVTEQKCPSIYNQE</sequence>
<dbReference type="PANTHER" id="PTHR12570">
    <property type="match status" value="1"/>
</dbReference>
<dbReference type="AlphaFoldDB" id="A0A132NZH4"/>
<dbReference type="VEuPathDB" id="GiardiaDB:QR46_0449"/>
<feature type="transmembrane region" description="Helical" evidence="5">
    <location>
        <begin position="89"/>
        <end position="110"/>
    </location>
</feature>
<keyword evidence="4 5" id="KW-0472">Membrane</keyword>
<dbReference type="PANTHER" id="PTHR12570:SF65">
    <property type="entry name" value="MAGNESIUM TRANSPORTER NIPA9-RELATED"/>
    <property type="match status" value="1"/>
</dbReference>
<evidence type="ECO:0000313" key="6">
    <source>
        <dbReference type="EMBL" id="KWX15465.1"/>
    </source>
</evidence>
<dbReference type="GO" id="GO:0016020">
    <property type="term" value="C:membrane"/>
    <property type="evidence" value="ECO:0007669"/>
    <property type="project" value="UniProtKB-SubCell"/>
</dbReference>
<evidence type="ECO:0000256" key="4">
    <source>
        <dbReference type="ARBA" id="ARBA00023136"/>
    </source>
</evidence>
<name>A0A132NZH4_GIAIN</name>
<dbReference type="Proteomes" id="UP000070089">
    <property type="component" value="Unassembled WGS sequence"/>
</dbReference>
<comment type="caution">
    <text evidence="6">The sequence shown here is derived from an EMBL/GenBank/DDBJ whole genome shotgun (WGS) entry which is preliminary data.</text>
</comment>